<sequence length="173" mass="19156">TPGVESTFGFALAFMALGGGLLFHVLDVLHRSRDLAYQKVARSRPLPYWFRRHVLRWLVTTDHKDIGLMYIVFAFLMFFVGGVYAILIRTDLGIPALGIAASQIGISADMYSTLFTEHGTIMIFLAIMPLMSGFGNYLPPHHDRVEGHGHAPDQQPGLLAPPPRGHHPGALQR</sequence>
<proteinExistence type="predicted"/>
<dbReference type="EC" id="1.7.2.5" evidence="4"/>
<dbReference type="GO" id="GO:0016020">
    <property type="term" value="C:membrane"/>
    <property type="evidence" value="ECO:0007669"/>
    <property type="project" value="InterPro"/>
</dbReference>
<accession>T0YCG1</accession>
<dbReference type="Gene3D" id="1.20.210.10">
    <property type="entry name" value="Cytochrome c oxidase-like, subunit I domain"/>
    <property type="match status" value="1"/>
</dbReference>
<keyword evidence="2" id="KW-0812">Transmembrane</keyword>
<dbReference type="GO" id="GO:0020037">
    <property type="term" value="F:heme binding"/>
    <property type="evidence" value="ECO:0007669"/>
    <property type="project" value="InterPro"/>
</dbReference>
<keyword evidence="2" id="KW-0472">Membrane</keyword>
<feature type="transmembrane region" description="Helical" evidence="2">
    <location>
        <begin position="119"/>
        <end position="138"/>
    </location>
</feature>
<name>T0YCG1_9ZZZZ</name>
<feature type="non-terminal residue" evidence="4">
    <location>
        <position position="173"/>
    </location>
</feature>
<dbReference type="GO" id="GO:0022904">
    <property type="term" value="P:respiratory electron transport chain"/>
    <property type="evidence" value="ECO:0007669"/>
    <property type="project" value="TreeGrafter"/>
</dbReference>
<dbReference type="PANTHER" id="PTHR10422">
    <property type="entry name" value="CYTOCHROME C OXIDASE SUBUNIT 1"/>
    <property type="match status" value="1"/>
</dbReference>
<feature type="region of interest" description="Disordered" evidence="1">
    <location>
        <begin position="145"/>
        <end position="173"/>
    </location>
</feature>
<dbReference type="EMBL" id="AUZY01011836">
    <property type="protein sequence ID" value="EQD32956.1"/>
    <property type="molecule type" value="Genomic_DNA"/>
</dbReference>
<evidence type="ECO:0000313" key="4">
    <source>
        <dbReference type="EMBL" id="EQD32956.1"/>
    </source>
</evidence>
<dbReference type="Pfam" id="PF00115">
    <property type="entry name" value="COX1"/>
    <property type="match status" value="1"/>
</dbReference>
<dbReference type="GO" id="GO:0009060">
    <property type="term" value="P:aerobic respiration"/>
    <property type="evidence" value="ECO:0007669"/>
    <property type="project" value="InterPro"/>
</dbReference>
<dbReference type="GO" id="GO:0004129">
    <property type="term" value="F:cytochrome-c oxidase activity"/>
    <property type="evidence" value="ECO:0007669"/>
    <property type="project" value="InterPro"/>
</dbReference>
<dbReference type="AlphaFoldDB" id="T0YCG1"/>
<feature type="domain" description="Cytochrome oxidase subunit I profile" evidence="3">
    <location>
        <begin position="51"/>
        <end position="140"/>
    </location>
</feature>
<dbReference type="SUPFAM" id="SSF81442">
    <property type="entry name" value="Cytochrome c oxidase subunit I-like"/>
    <property type="match status" value="1"/>
</dbReference>
<reference evidence="4" key="1">
    <citation type="submission" date="2013-08" db="EMBL/GenBank/DDBJ databases">
        <authorList>
            <person name="Mendez C."/>
            <person name="Richter M."/>
            <person name="Ferrer M."/>
            <person name="Sanchez J."/>
        </authorList>
    </citation>
    <scope>NUCLEOTIDE SEQUENCE</scope>
</reference>
<dbReference type="InterPro" id="IPR000883">
    <property type="entry name" value="Cyt_C_Oxase_1"/>
</dbReference>
<evidence type="ECO:0000256" key="1">
    <source>
        <dbReference type="SAM" id="MobiDB-lite"/>
    </source>
</evidence>
<dbReference type="PRINTS" id="PR01165">
    <property type="entry name" value="CYCOXIDASEI"/>
</dbReference>
<dbReference type="InterPro" id="IPR023616">
    <property type="entry name" value="Cyt_c_oxase-like_su1_dom"/>
</dbReference>
<dbReference type="InterPro" id="IPR036927">
    <property type="entry name" value="Cyt_c_oxase-like_su1_sf"/>
</dbReference>
<keyword evidence="2" id="KW-1133">Transmembrane helix</keyword>
<feature type="transmembrane region" description="Helical" evidence="2">
    <location>
        <begin position="66"/>
        <end position="87"/>
    </location>
</feature>
<feature type="non-terminal residue" evidence="4">
    <location>
        <position position="1"/>
    </location>
</feature>
<reference evidence="4" key="2">
    <citation type="journal article" date="2014" name="ISME J.">
        <title>Microbial stratification in low pH oxic and suboxic macroscopic growths along an acid mine drainage.</title>
        <authorList>
            <person name="Mendez-Garcia C."/>
            <person name="Mesa V."/>
            <person name="Sprenger R.R."/>
            <person name="Richter M."/>
            <person name="Diez M.S."/>
            <person name="Solano J."/>
            <person name="Bargiela R."/>
            <person name="Golyshina O.V."/>
            <person name="Manteca A."/>
            <person name="Ramos J.L."/>
            <person name="Gallego J.R."/>
            <person name="Llorente I."/>
            <person name="Martins Dos Santos V.A."/>
            <person name="Jensen O.N."/>
            <person name="Pelaez A.I."/>
            <person name="Sanchez J."/>
            <person name="Ferrer M."/>
        </authorList>
    </citation>
    <scope>NUCLEOTIDE SEQUENCE</scope>
</reference>
<dbReference type="PROSITE" id="PS50855">
    <property type="entry name" value="COX1"/>
    <property type="match status" value="1"/>
</dbReference>
<dbReference type="PANTHER" id="PTHR10422:SF18">
    <property type="entry name" value="CYTOCHROME C OXIDASE SUBUNIT 1"/>
    <property type="match status" value="1"/>
</dbReference>
<comment type="caution">
    <text evidence="4">The sequence shown here is derived from an EMBL/GenBank/DDBJ whole genome shotgun (WGS) entry which is preliminary data.</text>
</comment>
<dbReference type="GO" id="GO:0015990">
    <property type="term" value="P:electron transport coupled proton transport"/>
    <property type="evidence" value="ECO:0007669"/>
    <property type="project" value="TreeGrafter"/>
</dbReference>
<evidence type="ECO:0000259" key="3">
    <source>
        <dbReference type="PROSITE" id="PS50855"/>
    </source>
</evidence>
<evidence type="ECO:0000256" key="2">
    <source>
        <dbReference type="SAM" id="Phobius"/>
    </source>
</evidence>
<feature type="transmembrane region" description="Helical" evidence="2">
    <location>
        <begin position="6"/>
        <end position="29"/>
    </location>
</feature>
<organism evidence="4">
    <name type="scientific">mine drainage metagenome</name>
    <dbReference type="NCBI Taxonomy" id="410659"/>
    <lineage>
        <taxon>unclassified sequences</taxon>
        <taxon>metagenomes</taxon>
        <taxon>ecological metagenomes</taxon>
    </lineage>
</organism>
<keyword evidence="4" id="KW-0560">Oxidoreductase</keyword>
<dbReference type="GO" id="GO:0016966">
    <property type="term" value="F:nitric oxide reductase activity"/>
    <property type="evidence" value="ECO:0007669"/>
    <property type="project" value="UniProtKB-EC"/>
</dbReference>
<protein>
    <submittedName>
        <fullName evidence="4">Cytochrome c oxidase subunit I</fullName>
        <ecNumber evidence="4">1.7.2.5</ecNumber>
    </submittedName>
</protein>
<gene>
    <name evidence="4" type="ORF">B1B_17699</name>
</gene>